<dbReference type="PANTHER" id="PTHR30574:SF1">
    <property type="entry name" value="SULPHUR TRANSPORT DOMAIN-CONTAINING PROTEIN"/>
    <property type="match status" value="1"/>
</dbReference>
<feature type="transmembrane region" description="Helical" evidence="9">
    <location>
        <begin position="172"/>
        <end position="191"/>
    </location>
</feature>
<name>A0ABU5GPK5_9GAMM</name>
<evidence type="ECO:0000256" key="1">
    <source>
        <dbReference type="ARBA" id="ARBA00004429"/>
    </source>
</evidence>
<proteinExistence type="inferred from homology"/>
<feature type="transmembrane region" description="Helical" evidence="9">
    <location>
        <begin position="63"/>
        <end position="84"/>
    </location>
</feature>
<keyword evidence="2" id="KW-0813">Transport</keyword>
<organism evidence="10 11">
    <name type="scientific">Denitrificimonas halotolerans</name>
    <dbReference type="NCBI Taxonomy" id="3098930"/>
    <lineage>
        <taxon>Bacteria</taxon>
        <taxon>Pseudomonadati</taxon>
        <taxon>Pseudomonadota</taxon>
        <taxon>Gammaproteobacteria</taxon>
        <taxon>Pseudomonadales</taxon>
        <taxon>Pseudomonadaceae</taxon>
        <taxon>Denitrificimonas</taxon>
    </lineage>
</organism>
<accession>A0ABU5GPK5</accession>
<dbReference type="EMBL" id="JAXIVU010000004">
    <property type="protein sequence ID" value="MDY7218928.1"/>
    <property type="molecule type" value="Genomic_DNA"/>
</dbReference>
<gene>
    <name evidence="10" type="ORF">TOI97_04995</name>
</gene>
<protein>
    <submittedName>
        <fullName evidence="10">YeeE/YedE thiosulfate transporter family protein</fullName>
    </submittedName>
</protein>
<evidence type="ECO:0000313" key="11">
    <source>
        <dbReference type="Proteomes" id="UP001294570"/>
    </source>
</evidence>
<evidence type="ECO:0000313" key="10">
    <source>
        <dbReference type="EMBL" id="MDY7218928.1"/>
    </source>
</evidence>
<feature type="transmembrane region" description="Helical" evidence="9">
    <location>
        <begin position="301"/>
        <end position="318"/>
    </location>
</feature>
<feature type="transmembrane region" description="Helical" evidence="9">
    <location>
        <begin position="203"/>
        <end position="223"/>
    </location>
</feature>
<evidence type="ECO:0000256" key="3">
    <source>
        <dbReference type="ARBA" id="ARBA00022475"/>
    </source>
</evidence>
<evidence type="ECO:0000256" key="9">
    <source>
        <dbReference type="SAM" id="Phobius"/>
    </source>
</evidence>
<dbReference type="Proteomes" id="UP001294570">
    <property type="component" value="Unassembled WGS sequence"/>
</dbReference>
<comment type="subcellular location">
    <subcellularLocation>
        <location evidence="1">Cell inner membrane</location>
        <topology evidence="1">Multi-pass membrane protein</topology>
    </subcellularLocation>
</comment>
<evidence type="ECO:0000256" key="4">
    <source>
        <dbReference type="ARBA" id="ARBA00022519"/>
    </source>
</evidence>
<feature type="transmembrane region" description="Helical" evidence="9">
    <location>
        <begin position="128"/>
        <end position="152"/>
    </location>
</feature>
<evidence type="ECO:0000256" key="6">
    <source>
        <dbReference type="ARBA" id="ARBA00022989"/>
    </source>
</evidence>
<comment type="caution">
    <text evidence="10">The sequence shown here is derived from an EMBL/GenBank/DDBJ whole genome shotgun (WGS) entry which is preliminary data.</text>
</comment>
<dbReference type="InterPro" id="IPR007272">
    <property type="entry name" value="Sulf_transp_TsuA/YedE"/>
</dbReference>
<dbReference type="RefSeq" id="WP_321553017.1">
    <property type="nucleotide sequence ID" value="NZ_JAXIVU010000004.1"/>
</dbReference>
<evidence type="ECO:0000256" key="2">
    <source>
        <dbReference type="ARBA" id="ARBA00022448"/>
    </source>
</evidence>
<evidence type="ECO:0000256" key="8">
    <source>
        <dbReference type="ARBA" id="ARBA00035655"/>
    </source>
</evidence>
<keyword evidence="11" id="KW-1185">Reference proteome</keyword>
<feature type="transmembrane region" description="Helical" evidence="9">
    <location>
        <begin position="338"/>
        <end position="357"/>
    </location>
</feature>
<keyword evidence="4" id="KW-0997">Cell inner membrane</keyword>
<dbReference type="Pfam" id="PF04143">
    <property type="entry name" value="Sulf_transp"/>
    <property type="match status" value="1"/>
</dbReference>
<keyword evidence="6 9" id="KW-1133">Transmembrane helix</keyword>
<keyword evidence="3" id="KW-1003">Cell membrane</keyword>
<evidence type="ECO:0000256" key="7">
    <source>
        <dbReference type="ARBA" id="ARBA00023136"/>
    </source>
</evidence>
<comment type="similarity">
    <text evidence="8">Belongs to the TsuA/YedE (TC 9.B.102) family.</text>
</comment>
<feature type="transmembrane region" description="Helical" evidence="9">
    <location>
        <begin position="268"/>
        <end position="289"/>
    </location>
</feature>
<dbReference type="PANTHER" id="PTHR30574">
    <property type="entry name" value="INNER MEMBRANE PROTEIN YEDE"/>
    <property type="match status" value="1"/>
</dbReference>
<keyword evidence="7 9" id="KW-0472">Membrane</keyword>
<reference evidence="10 11" key="1">
    <citation type="submission" date="2023-12" db="EMBL/GenBank/DDBJ databases">
        <title>Denitrificimonas halotolerans sp. nov.,a novel species isolated from landfill leachate.</title>
        <authorList>
            <person name="Wang S."/>
        </authorList>
    </citation>
    <scope>NUCLEOTIDE SEQUENCE [LARGE SCALE GENOMIC DNA]</scope>
    <source>
        <strain evidence="10 11">JX-1</strain>
    </source>
</reference>
<evidence type="ECO:0000256" key="5">
    <source>
        <dbReference type="ARBA" id="ARBA00022692"/>
    </source>
</evidence>
<feature type="transmembrane region" description="Helical" evidence="9">
    <location>
        <begin position="28"/>
        <end position="51"/>
    </location>
</feature>
<feature type="transmembrane region" description="Helical" evidence="9">
    <location>
        <begin position="96"/>
        <end position="116"/>
    </location>
</feature>
<feature type="transmembrane region" description="Helical" evidence="9">
    <location>
        <begin position="5"/>
        <end position="22"/>
    </location>
</feature>
<keyword evidence="5 9" id="KW-0812">Transmembrane</keyword>
<sequence>MKNRLALSAIFIAFAVFLFWFVSIRQSLLFIVGIGLGAVLAGARFGFTTGWRNLIEKRDASGVFAQLLLLAIAAAFSMPLLASFPTELNAALGPPSISLLVGALVFGGAMQIADGCGSGTLYKAGLGIPLNMAILPVFALGSFLGSAHLGWWLDLGHTQPIGLVDKVGLSKALGITYLGLILVGLAAWWWSKTSGVSRSIFNKTLVIGAVLIALLAVLNLIIAGQPWGVVYGFGLWAAKIAHAGNLFDPTVNAFWSQPVNATALEQSVFLDLTSITNIGILAGALWIFSRNKTGKANKLNTQQWVVGIIAGFLLGYSSRLAFGCNVGAMVSGISTGSIHGWIWVLMAFLGSLIGVRIRRYFGY</sequence>